<name>A0A1F6DYX1_9BACT</name>
<dbReference type="GO" id="GO:0046933">
    <property type="term" value="F:proton-transporting ATP synthase activity, rotational mechanism"/>
    <property type="evidence" value="ECO:0007669"/>
    <property type="project" value="InterPro"/>
</dbReference>
<keyword evidence="6" id="KW-0066">ATP synthesis</keyword>
<comment type="subcellular location">
    <subcellularLocation>
        <location evidence="1">Membrane</location>
    </subcellularLocation>
</comment>
<dbReference type="GO" id="GO:0016020">
    <property type="term" value="C:membrane"/>
    <property type="evidence" value="ECO:0007669"/>
    <property type="project" value="UniProtKB-SubCell"/>
</dbReference>
<evidence type="ECO:0000256" key="2">
    <source>
        <dbReference type="ARBA" id="ARBA00022448"/>
    </source>
</evidence>
<evidence type="ECO:0000256" key="4">
    <source>
        <dbReference type="ARBA" id="ARBA00023065"/>
    </source>
</evidence>
<keyword evidence="5" id="KW-0472">Membrane</keyword>
<comment type="caution">
    <text evidence="7">The sequence shown here is derived from an EMBL/GenBank/DDBJ whole genome shotgun (WGS) entry which is preliminary data.</text>
</comment>
<reference evidence="7 8" key="1">
    <citation type="journal article" date="2016" name="Nat. Commun.">
        <title>Thousands of microbial genomes shed light on interconnected biogeochemical processes in an aquifer system.</title>
        <authorList>
            <person name="Anantharaman K."/>
            <person name="Brown C.T."/>
            <person name="Hug L.A."/>
            <person name="Sharon I."/>
            <person name="Castelle C.J."/>
            <person name="Probst A.J."/>
            <person name="Thomas B.C."/>
            <person name="Singh A."/>
            <person name="Wilkins M.J."/>
            <person name="Karaoz U."/>
            <person name="Brodie E.L."/>
            <person name="Williams K.H."/>
            <person name="Hubbard S.S."/>
            <person name="Banfield J.F."/>
        </authorList>
    </citation>
    <scope>NUCLEOTIDE SEQUENCE [LARGE SCALE GENOMIC DNA]</scope>
</reference>
<dbReference type="InterPro" id="IPR000711">
    <property type="entry name" value="ATPase_OSCP/dsu"/>
</dbReference>
<accession>A0A1F6DYX1</accession>
<dbReference type="Pfam" id="PF00213">
    <property type="entry name" value="OSCP"/>
    <property type="match status" value="1"/>
</dbReference>
<organism evidence="7 8">
    <name type="scientific">Candidatus Kaiserbacteria bacterium RIFCSPHIGHO2_02_FULL_55_20</name>
    <dbReference type="NCBI Taxonomy" id="1798497"/>
    <lineage>
        <taxon>Bacteria</taxon>
        <taxon>Candidatus Kaiseribacteriota</taxon>
    </lineage>
</organism>
<evidence type="ECO:0000256" key="6">
    <source>
        <dbReference type="ARBA" id="ARBA00023310"/>
    </source>
</evidence>
<dbReference type="STRING" id="1798497.A3D71_01640"/>
<dbReference type="Proteomes" id="UP000177652">
    <property type="component" value="Unassembled WGS sequence"/>
</dbReference>
<evidence type="ECO:0000313" key="7">
    <source>
        <dbReference type="EMBL" id="OGG66202.1"/>
    </source>
</evidence>
<gene>
    <name evidence="7" type="ORF">A3D71_01640</name>
</gene>
<keyword evidence="4" id="KW-0406">Ion transport</keyword>
<proteinExistence type="predicted"/>
<sequence length="128" mass="14504">METAYAQALWKMVEGGMTPAKAVHALRDTLKAHGREQLMPRIARAFARIAQREAKRTDVVLTVAREKDERRAHKEIKDALSRMGVETKALKTQVDDTLIGGWRLEGKETLVDASYKNQLIELYNRVTA</sequence>
<keyword evidence="2" id="KW-0813">Transport</keyword>
<dbReference type="AlphaFoldDB" id="A0A1F6DYX1"/>
<keyword evidence="3" id="KW-0375">Hydrogen ion transport</keyword>
<evidence type="ECO:0000313" key="8">
    <source>
        <dbReference type="Proteomes" id="UP000177652"/>
    </source>
</evidence>
<evidence type="ECO:0000256" key="3">
    <source>
        <dbReference type="ARBA" id="ARBA00022781"/>
    </source>
</evidence>
<dbReference type="EMBL" id="MFLK01000018">
    <property type="protein sequence ID" value="OGG66202.1"/>
    <property type="molecule type" value="Genomic_DNA"/>
</dbReference>
<evidence type="ECO:0000256" key="1">
    <source>
        <dbReference type="ARBA" id="ARBA00004370"/>
    </source>
</evidence>
<evidence type="ECO:0000256" key="5">
    <source>
        <dbReference type="ARBA" id="ARBA00023136"/>
    </source>
</evidence>
<protein>
    <submittedName>
        <fullName evidence="7">Uncharacterized protein</fullName>
    </submittedName>
</protein>